<dbReference type="Proteomes" id="UP001551482">
    <property type="component" value="Unassembled WGS sequence"/>
</dbReference>
<dbReference type="PIRSF" id="PIRSF017393">
    <property type="entry name" value="MTase_SAV2177"/>
    <property type="match status" value="1"/>
</dbReference>
<dbReference type="RefSeq" id="WP_358347827.1">
    <property type="nucleotide sequence ID" value="NZ_JBEZFP010000003.1"/>
</dbReference>
<proteinExistence type="predicted"/>
<dbReference type="SUPFAM" id="SSF53335">
    <property type="entry name" value="S-adenosyl-L-methionine-dependent methyltransferases"/>
    <property type="match status" value="1"/>
</dbReference>
<keyword evidence="1" id="KW-0808">Transferase</keyword>
<keyword evidence="2" id="KW-1185">Reference proteome</keyword>
<organism evidence="1 2">
    <name type="scientific">Streptodolium elevatio</name>
    <dbReference type="NCBI Taxonomy" id="3157996"/>
    <lineage>
        <taxon>Bacteria</taxon>
        <taxon>Bacillati</taxon>
        <taxon>Actinomycetota</taxon>
        <taxon>Actinomycetes</taxon>
        <taxon>Kitasatosporales</taxon>
        <taxon>Streptomycetaceae</taxon>
        <taxon>Streptodolium</taxon>
    </lineage>
</organism>
<sequence>MTQRESEPWRLPRGDEVETHVPQGIDTSTAHPARMYDYFLGGKNNFAADRQAAELILDVAPEARHVVRANRDFLARAVRCAATEHGIGQFLDIGTGIPAEGNIHEIAQSVYPEARVAYVDNDPIVLAHARALITGDPRGRTTFVQADLRDPEKIVGSPEVRDVIDFGQPVALVLAMVLHFVRDNEDPAGIVARLSAALVPGSVLILSHVTYKTEELKRIAEAVYDRASAPVVPRTHEEIAGLLDGFTPVEPGLVRVSQWRPGPDAPEQTPQELEDTTVFGAVAVKN</sequence>
<reference evidence="1 2" key="1">
    <citation type="submission" date="2024-06" db="EMBL/GenBank/DDBJ databases">
        <title>The Natural Products Discovery Center: Release of the First 8490 Sequenced Strains for Exploring Actinobacteria Biosynthetic Diversity.</title>
        <authorList>
            <person name="Kalkreuter E."/>
            <person name="Kautsar S.A."/>
            <person name="Yang D."/>
            <person name="Bader C.D."/>
            <person name="Teijaro C.N."/>
            <person name="Fluegel L."/>
            <person name="Davis C.M."/>
            <person name="Simpson J.R."/>
            <person name="Lauterbach L."/>
            <person name="Steele A.D."/>
            <person name="Gui C."/>
            <person name="Meng S."/>
            <person name="Li G."/>
            <person name="Viehrig K."/>
            <person name="Ye F."/>
            <person name="Su P."/>
            <person name="Kiefer A.F."/>
            <person name="Nichols A."/>
            <person name="Cepeda A.J."/>
            <person name="Yan W."/>
            <person name="Fan B."/>
            <person name="Jiang Y."/>
            <person name="Adhikari A."/>
            <person name="Zheng C.-J."/>
            <person name="Schuster L."/>
            <person name="Cowan T.M."/>
            <person name="Smanski M.J."/>
            <person name="Chevrette M.G."/>
            <person name="De Carvalho L.P.S."/>
            <person name="Shen B."/>
        </authorList>
    </citation>
    <scope>NUCLEOTIDE SEQUENCE [LARGE SCALE GENOMIC DNA]</scope>
    <source>
        <strain evidence="1 2">NPDC048946</strain>
    </source>
</reference>
<evidence type="ECO:0000313" key="1">
    <source>
        <dbReference type="EMBL" id="MEU8132276.1"/>
    </source>
</evidence>
<protein>
    <submittedName>
        <fullName evidence="1">SAM-dependent methyltransferase</fullName>
        <ecNumber evidence="1">2.1.1.-</ecNumber>
    </submittedName>
</protein>
<dbReference type="Gene3D" id="3.40.50.150">
    <property type="entry name" value="Vaccinia Virus protein VP39"/>
    <property type="match status" value="1"/>
</dbReference>
<dbReference type="EMBL" id="JBEZFP010000003">
    <property type="protein sequence ID" value="MEU8132276.1"/>
    <property type="molecule type" value="Genomic_DNA"/>
</dbReference>
<dbReference type="GO" id="GO:0032259">
    <property type="term" value="P:methylation"/>
    <property type="evidence" value="ECO:0007669"/>
    <property type="project" value="UniProtKB-KW"/>
</dbReference>
<dbReference type="InterPro" id="IPR029063">
    <property type="entry name" value="SAM-dependent_MTases_sf"/>
</dbReference>
<accession>A0ABV3D9C5</accession>
<evidence type="ECO:0000313" key="2">
    <source>
        <dbReference type="Proteomes" id="UP001551482"/>
    </source>
</evidence>
<name>A0ABV3D9C5_9ACTN</name>
<dbReference type="InterPro" id="IPR006764">
    <property type="entry name" value="SAM_dep_MeTrfase_SAV2177_type"/>
</dbReference>
<comment type="caution">
    <text evidence="1">The sequence shown here is derived from an EMBL/GenBank/DDBJ whole genome shotgun (WGS) entry which is preliminary data.</text>
</comment>
<dbReference type="Pfam" id="PF04672">
    <property type="entry name" value="Methyltransf_19"/>
    <property type="match status" value="1"/>
</dbReference>
<dbReference type="CDD" id="cd02440">
    <property type="entry name" value="AdoMet_MTases"/>
    <property type="match status" value="1"/>
</dbReference>
<dbReference type="EC" id="2.1.1.-" evidence="1"/>
<keyword evidence="1" id="KW-0489">Methyltransferase</keyword>
<dbReference type="GO" id="GO:0008168">
    <property type="term" value="F:methyltransferase activity"/>
    <property type="evidence" value="ECO:0007669"/>
    <property type="project" value="UniProtKB-KW"/>
</dbReference>
<gene>
    <name evidence="1" type="ORF">AB0C36_02080</name>
</gene>